<dbReference type="Proteomes" id="UP000524450">
    <property type="component" value="Unassembled WGS sequence"/>
</dbReference>
<dbReference type="AlphaFoldDB" id="A0A840FUS4"/>
<sequence>MADHAGGDARLLRDGLGHLVKHAAKCGLIVARSVSKATWLGTLAFRKPSGRSTICVPASTVWRLS</sequence>
<dbReference type="RefSeq" id="WP_260319656.1">
    <property type="nucleotide sequence ID" value="NZ_JACIFZ010000017.1"/>
</dbReference>
<accession>A0A840FUS4</accession>
<proteinExistence type="predicted"/>
<reference evidence="1 2" key="1">
    <citation type="submission" date="2020-08" db="EMBL/GenBank/DDBJ databases">
        <title>Genomic Encyclopedia of Type Strains, Phase IV (KMG-V): Genome sequencing to study the core and pangenomes of soil and plant-associated prokaryotes.</title>
        <authorList>
            <person name="Whitman W."/>
        </authorList>
    </citation>
    <scope>NUCLEOTIDE SEQUENCE [LARGE SCALE GENOMIC DNA]</scope>
    <source>
        <strain evidence="1 2">34/80</strain>
    </source>
</reference>
<evidence type="ECO:0000313" key="2">
    <source>
        <dbReference type="Proteomes" id="UP000524450"/>
    </source>
</evidence>
<comment type="caution">
    <text evidence="1">The sequence shown here is derived from an EMBL/GenBank/DDBJ whole genome shotgun (WGS) entry which is preliminary data.</text>
</comment>
<organism evidence="1 2">
    <name type="scientific">Variovorax guangxiensis</name>
    <dbReference type="NCBI Taxonomy" id="1775474"/>
    <lineage>
        <taxon>Bacteria</taxon>
        <taxon>Pseudomonadati</taxon>
        <taxon>Pseudomonadota</taxon>
        <taxon>Betaproteobacteria</taxon>
        <taxon>Burkholderiales</taxon>
        <taxon>Comamonadaceae</taxon>
        <taxon>Variovorax</taxon>
    </lineage>
</organism>
<protein>
    <submittedName>
        <fullName evidence="1">Uncharacterized protein</fullName>
    </submittedName>
</protein>
<gene>
    <name evidence="1" type="ORF">GGD71_006756</name>
</gene>
<evidence type="ECO:0000313" key="1">
    <source>
        <dbReference type="EMBL" id="MBB4225943.1"/>
    </source>
</evidence>
<name>A0A840FUS4_9BURK</name>
<dbReference type="EMBL" id="JACIFZ010000017">
    <property type="protein sequence ID" value="MBB4225943.1"/>
    <property type="molecule type" value="Genomic_DNA"/>
</dbReference>